<dbReference type="InterPro" id="IPR000725">
    <property type="entry name" value="Olfact_rcpt"/>
</dbReference>
<sequence>MGGNNGTSVEEFILLGFSHFPHLRLLLICVFSCLYICTLLWNSLIILLIIKDSQLHTPMYFFLANLSFLDIISPSITMPKMITDLVSKKGVLPYSACIAQLYLTLTSFATESNVLSAMAFDRYVAICKPLQYTKIMSHKMCCKLACGSWLLASVVCLMLSLLTNSLDFCCPNQINHFFCDLLPLLYLACSDITLTLILVYASDIIIGICNCVVIFSSYISIAIAIKKIKSHEGRKKAFLTCISHIVVVSMYYGTTIVIYLHEIKSYAESKNRAAALIYTTVTPLLNPLIYSLRNNDVKNALKKFFFKSYLK</sequence>
<evidence type="ECO:0000256" key="6">
    <source>
        <dbReference type="ARBA" id="ARBA00023040"/>
    </source>
</evidence>
<feature type="transmembrane region" description="Helical" evidence="11">
    <location>
        <begin position="273"/>
        <end position="292"/>
    </location>
</feature>
<dbReference type="PROSITE" id="PS00237">
    <property type="entry name" value="G_PROTEIN_RECEP_F1_1"/>
    <property type="match status" value="1"/>
</dbReference>
<evidence type="ECO:0000313" key="14">
    <source>
        <dbReference type="RefSeq" id="XP_041432256.1"/>
    </source>
</evidence>
<dbReference type="PANTHER" id="PTHR26452">
    <property type="entry name" value="OLFACTORY RECEPTOR"/>
    <property type="match status" value="1"/>
</dbReference>
<evidence type="ECO:0000256" key="10">
    <source>
        <dbReference type="RuleBase" id="RU000688"/>
    </source>
</evidence>
<evidence type="ECO:0000256" key="5">
    <source>
        <dbReference type="ARBA" id="ARBA00022989"/>
    </source>
</evidence>
<dbReference type="GO" id="GO:0004984">
    <property type="term" value="F:olfactory receptor activity"/>
    <property type="evidence" value="ECO:0000318"/>
    <property type="project" value="GO_Central"/>
</dbReference>
<feature type="transmembrane region" description="Helical" evidence="11">
    <location>
        <begin position="237"/>
        <end position="261"/>
    </location>
</feature>
<comment type="subcellular location">
    <subcellularLocation>
        <location evidence="1 11">Cell membrane</location>
        <topology evidence="1 11">Multi-pass membrane protein</topology>
    </subcellularLocation>
</comment>
<dbReference type="InterPro" id="IPR050516">
    <property type="entry name" value="Olfactory_GPCR"/>
</dbReference>
<dbReference type="FunFam" id="1.20.1070.10:FF:000015">
    <property type="entry name" value="Olfactory receptor"/>
    <property type="match status" value="1"/>
</dbReference>
<evidence type="ECO:0000256" key="8">
    <source>
        <dbReference type="ARBA" id="ARBA00023170"/>
    </source>
</evidence>
<gene>
    <name evidence="14" type="primary">LOC121397996</name>
</gene>
<evidence type="ECO:0000256" key="3">
    <source>
        <dbReference type="ARBA" id="ARBA00022692"/>
    </source>
</evidence>
<dbReference type="GeneID" id="121397996"/>
<reference evidence="14" key="1">
    <citation type="submission" date="2025-08" db="UniProtKB">
        <authorList>
            <consortium name="RefSeq"/>
        </authorList>
    </citation>
    <scope>IDENTIFICATION</scope>
    <source>
        <strain evidence="14">J_2021</strain>
        <tissue evidence="14">Erythrocytes</tissue>
    </source>
</reference>
<evidence type="ECO:0000256" key="9">
    <source>
        <dbReference type="ARBA" id="ARBA00023224"/>
    </source>
</evidence>
<evidence type="ECO:0000256" key="2">
    <source>
        <dbReference type="ARBA" id="ARBA00022475"/>
    </source>
</evidence>
<proteinExistence type="inferred from homology"/>
<dbReference type="PROSITE" id="PS50262">
    <property type="entry name" value="G_PROTEIN_RECEP_F1_2"/>
    <property type="match status" value="1"/>
</dbReference>
<dbReference type="AlphaFoldDB" id="A0A1L8EZF0"/>
<evidence type="ECO:0000313" key="13">
    <source>
        <dbReference type="Proteomes" id="UP000186698"/>
    </source>
</evidence>
<dbReference type="PRINTS" id="PR00245">
    <property type="entry name" value="OLFACTORYR"/>
</dbReference>
<comment type="similarity">
    <text evidence="10">Belongs to the G-protein coupled receptor 1 family.</text>
</comment>
<feature type="transmembrane region" description="Helical" evidence="11">
    <location>
        <begin position="204"/>
        <end position="225"/>
    </location>
</feature>
<organism evidence="13 14">
    <name type="scientific">Xenopus laevis</name>
    <name type="common">African clawed frog</name>
    <dbReference type="NCBI Taxonomy" id="8355"/>
    <lineage>
        <taxon>Eukaryota</taxon>
        <taxon>Metazoa</taxon>
        <taxon>Chordata</taxon>
        <taxon>Craniata</taxon>
        <taxon>Vertebrata</taxon>
        <taxon>Euteleostomi</taxon>
        <taxon>Amphibia</taxon>
        <taxon>Batrachia</taxon>
        <taxon>Anura</taxon>
        <taxon>Pipoidea</taxon>
        <taxon>Pipidae</taxon>
        <taxon>Xenopodinae</taxon>
        <taxon>Xenopus</taxon>
        <taxon>Xenopus</taxon>
    </lineage>
</organism>
<feature type="transmembrane region" description="Helical" evidence="11">
    <location>
        <begin position="60"/>
        <end position="78"/>
    </location>
</feature>
<dbReference type="SUPFAM" id="SSF81321">
    <property type="entry name" value="Family A G protein-coupled receptor-like"/>
    <property type="match status" value="1"/>
</dbReference>
<keyword evidence="4 11" id="KW-0552">Olfaction</keyword>
<keyword evidence="9 10" id="KW-0807">Transducer</keyword>
<dbReference type="KEGG" id="xla:121397996"/>
<keyword evidence="7 11" id="KW-0472">Membrane</keyword>
<keyword evidence="8 10" id="KW-0675">Receptor</keyword>
<evidence type="ECO:0000259" key="12">
    <source>
        <dbReference type="PROSITE" id="PS50262"/>
    </source>
</evidence>
<feature type="domain" description="G-protein coupled receptors family 1 profile" evidence="12">
    <location>
        <begin position="41"/>
        <end position="290"/>
    </location>
</feature>
<dbReference type="RefSeq" id="XP_041432256.1">
    <property type="nucleotide sequence ID" value="XM_041576322.1"/>
</dbReference>
<dbReference type="GO" id="GO:0005549">
    <property type="term" value="F:odorant binding"/>
    <property type="evidence" value="ECO:0000318"/>
    <property type="project" value="GO_Central"/>
</dbReference>
<dbReference type="PRINTS" id="PR00237">
    <property type="entry name" value="GPCRRHODOPSN"/>
</dbReference>
<dbReference type="InterPro" id="IPR017452">
    <property type="entry name" value="GPCR_Rhodpsn_7TM"/>
</dbReference>
<dbReference type="GO" id="GO:0005886">
    <property type="term" value="C:plasma membrane"/>
    <property type="evidence" value="ECO:0007669"/>
    <property type="project" value="UniProtKB-SubCell"/>
</dbReference>
<name>A0A1L8EZF0_XENLA</name>
<dbReference type="Pfam" id="PF13853">
    <property type="entry name" value="7tm_4"/>
    <property type="match status" value="1"/>
</dbReference>
<accession>A0A1L8EZF0</accession>
<evidence type="ECO:0000256" key="11">
    <source>
        <dbReference type="RuleBase" id="RU363047"/>
    </source>
</evidence>
<keyword evidence="6 10" id="KW-0297">G-protein coupled receptor</keyword>
<feature type="transmembrane region" description="Helical" evidence="11">
    <location>
        <begin position="25"/>
        <end position="48"/>
    </location>
</feature>
<keyword evidence="13" id="KW-1185">Reference proteome</keyword>
<dbReference type="Proteomes" id="UP000186698">
    <property type="component" value="Chromosome 9_10L"/>
</dbReference>
<keyword evidence="5 11" id="KW-1133">Transmembrane helix</keyword>
<dbReference type="GO" id="GO:0004930">
    <property type="term" value="F:G protein-coupled receptor activity"/>
    <property type="evidence" value="ECO:0007669"/>
    <property type="project" value="UniProtKB-KW"/>
</dbReference>
<dbReference type="CDD" id="cd13954">
    <property type="entry name" value="7tmA_OR"/>
    <property type="match status" value="1"/>
</dbReference>
<keyword evidence="3 10" id="KW-0812">Transmembrane</keyword>
<feature type="transmembrane region" description="Helical" evidence="11">
    <location>
        <begin position="141"/>
        <end position="162"/>
    </location>
</feature>
<dbReference type="OMA" id="PYSACIA"/>
<keyword evidence="2 11" id="KW-1003">Cell membrane</keyword>
<keyword evidence="11" id="KW-0716">Sensory transduction</keyword>
<evidence type="ECO:0000256" key="1">
    <source>
        <dbReference type="ARBA" id="ARBA00004651"/>
    </source>
</evidence>
<evidence type="ECO:0000256" key="4">
    <source>
        <dbReference type="ARBA" id="ARBA00022725"/>
    </source>
</evidence>
<evidence type="ECO:0000256" key="7">
    <source>
        <dbReference type="ARBA" id="ARBA00023136"/>
    </source>
</evidence>
<feature type="transmembrane region" description="Helical" evidence="11">
    <location>
        <begin position="98"/>
        <end position="120"/>
    </location>
</feature>
<dbReference type="InterPro" id="IPR000276">
    <property type="entry name" value="GPCR_Rhodpsn"/>
</dbReference>
<dbReference type="PaxDb" id="8355-A0A1L8EZF0"/>
<dbReference type="Gene3D" id="1.20.1070.10">
    <property type="entry name" value="Rhodopsin 7-helix transmembrane proteins"/>
    <property type="match status" value="1"/>
</dbReference>
<protein>
    <recommendedName>
        <fullName evidence="11">Olfactory receptor</fullName>
    </recommendedName>
</protein>